<evidence type="ECO:0000256" key="2">
    <source>
        <dbReference type="ARBA" id="ARBA00022490"/>
    </source>
</evidence>
<keyword evidence="7" id="KW-0862">Zinc</keyword>
<evidence type="ECO:0000313" key="13">
    <source>
        <dbReference type="Proteomes" id="UP000002498"/>
    </source>
</evidence>
<dbReference type="SMART" id="SM00438">
    <property type="entry name" value="ZnF_NFX"/>
    <property type="match status" value="4"/>
</dbReference>
<protein>
    <recommendedName>
        <fullName evidence="11">RZ-type domain-containing protein</fullName>
    </recommendedName>
</protein>
<evidence type="ECO:0000313" key="12">
    <source>
        <dbReference type="EMBL" id="KHO10753.1"/>
    </source>
</evidence>
<dbReference type="Gene3D" id="3.40.50.300">
    <property type="entry name" value="P-loop containing nucleotide triphosphate hydrolases"/>
    <property type="match status" value="2"/>
</dbReference>
<gene>
    <name evidence="12" type="ORF">MAA_11599</name>
</gene>
<feature type="region of interest" description="Disordered" evidence="10">
    <location>
        <begin position="396"/>
        <end position="421"/>
    </location>
</feature>
<comment type="caution">
    <text evidence="12">The sequence shown here is derived from an EMBL/GenBank/DDBJ whole genome shotgun (WGS) entry which is preliminary data.</text>
</comment>
<sequence>MTADSNNARCYTNHELGQFLEHMLHDGTKKIIRIGGQSHSNLLEGHNLRTVSQMESKSRSERYLLAKSYEDLDDKTEDIKRVLGRAHGTLRQMKWDNIQRYLSRYYPRIYLDIHSLSPRERKYLKNFWSTENHKQAVDDLFEDIKHTSSTQREVSKIHDKVDRRVLQEADVIGITTTGLAKRISTLQRLRCKVVICEEAGEVMEPHMLSALLPPVEHFIQIGDHEQLRPQINNFGLSLESKQGVLYQLDRSQFERLLVGVPGRPKIPVAQLEVQRRMRPAVSMLIRETIYPNIQDHRTTRDLPDVVGMRKNLFWLDHDHLEDGDYFEMHHKSHSNAWEAELVHALVRHIVRQGAYRSSDIAVLTPYTGQLQKLRTAMRNDFEIVLSDRDQDALDKDGFDGTTLSSQEASSESPSTQKKGGSLAKKKLSELLRVATVDNFQGEEAKVVIVSLNRSNEARKVGFLRTTNRINVLLSRAQHGMYLIGNTETYTHVKMWQMVIELMRASDSVSRTLGLCCPRHRETLIEVSEPDDFPRYSPEGGCSQACLWRLPNCGHMCLARCHSESMHNIFSCPQPCQRLHEPCGHGCQKPTCGEDCGKCLVLLKDVELPCGHFKDSVACHLAQRPEAIRCQTMVEKVVPGCNHNVEVACSTSVTAGGYMCPVPCATPLPCGHICPGTCGKCSGKNNDEVSEVSHQGCRKICGRPFGTCNHHCRKLCHGGTDCGLCVAPCEVRCQHSKCASRCSEACTPCVENCQWSCEHQGSCTMPCSAACDRLPCDERCAKLLSCGHRCPGICGETCPEDLCKDCGRRQDAQVDLLEMKTYAEIDVDLAPIVVLGCGHFFTAETLDGLVGMYTAYISNPEGRFTALADISATFAEKIPLCPDCKRPVRQYVTRRYNRIINRAVADESSKRFLVTGKNKLKKVDIELEKLQEELAASHSDFSRSINMLHERRLKAIFENRVLARYTDCDKLRRKIKDLRRRTSERYQPSHKLYEATIYALRKKKSDGLSEKLANLSLENTQKPVERDRRVTLAGEMALLKLDFITLEDKLGVLLALKSATSTQDFQCGRFSAPSCQAVSENLRILYFKLRPEEVAAIKRAMVTGPTGLATHSGHWYNCVNGHPFAIGECGMPMEEARCPECGAPIGGSNHRSVAGVTCAENMED</sequence>
<dbReference type="InterPro" id="IPR041677">
    <property type="entry name" value="DNA2/NAM7_AAA_11"/>
</dbReference>
<dbReference type="AlphaFoldDB" id="A0A0B2X774"/>
<keyword evidence="6" id="KW-0067">ATP-binding</keyword>
<keyword evidence="4" id="KW-0677">Repeat</keyword>
<evidence type="ECO:0000256" key="7">
    <source>
        <dbReference type="ARBA" id="ARBA00022833"/>
    </source>
</evidence>
<dbReference type="Pfam" id="PF20173">
    <property type="entry name" value="ZnF_RZ-type"/>
    <property type="match status" value="1"/>
</dbReference>
<dbReference type="SUPFAM" id="SSF52540">
    <property type="entry name" value="P-loop containing nucleoside triphosphate hydrolases"/>
    <property type="match status" value="1"/>
</dbReference>
<dbReference type="InterPro" id="IPR047187">
    <property type="entry name" value="SF1_C_Upf1"/>
</dbReference>
<dbReference type="OrthoDB" id="2423195at2759"/>
<dbReference type="Proteomes" id="UP000002498">
    <property type="component" value="Unassembled WGS sequence"/>
</dbReference>
<evidence type="ECO:0000256" key="6">
    <source>
        <dbReference type="ARBA" id="ARBA00022806"/>
    </source>
</evidence>
<evidence type="ECO:0000256" key="9">
    <source>
        <dbReference type="SAM" id="Coils"/>
    </source>
</evidence>
<keyword evidence="6" id="KW-0547">Nucleotide-binding</keyword>
<evidence type="ECO:0000256" key="3">
    <source>
        <dbReference type="ARBA" id="ARBA00022723"/>
    </source>
</evidence>
<evidence type="ECO:0000256" key="4">
    <source>
        <dbReference type="ARBA" id="ARBA00022737"/>
    </source>
</evidence>
<accession>A0A0B2X774</accession>
<dbReference type="CDD" id="cd18808">
    <property type="entry name" value="SF1_C_Upf1"/>
    <property type="match status" value="1"/>
</dbReference>
<keyword evidence="3" id="KW-0479">Metal-binding</keyword>
<dbReference type="KEGG" id="maj:MAA_11599"/>
<dbReference type="GO" id="GO:0005737">
    <property type="term" value="C:cytoplasm"/>
    <property type="evidence" value="ECO:0007669"/>
    <property type="project" value="UniProtKB-SubCell"/>
</dbReference>
<keyword evidence="13" id="KW-1185">Reference proteome</keyword>
<keyword evidence="2" id="KW-0963">Cytoplasm</keyword>
<dbReference type="PANTHER" id="PTHR10887:SF445">
    <property type="entry name" value="NFX1-TYPE ZINC FINGER-CONTAINING PROTEIN 1"/>
    <property type="match status" value="1"/>
</dbReference>
<keyword evidence="8" id="KW-0391">Immunity</keyword>
<dbReference type="InterPro" id="IPR041679">
    <property type="entry name" value="DNA2/NAM7-like_C"/>
</dbReference>
<dbReference type="Pfam" id="PF13087">
    <property type="entry name" value="AAA_12"/>
    <property type="match status" value="1"/>
</dbReference>
<feature type="coiled-coil region" evidence="9">
    <location>
        <begin position="912"/>
        <end position="939"/>
    </location>
</feature>
<evidence type="ECO:0000256" key="5">
    <source>
        <dbReference type="ARBA" id="ARBA00022771"/>
    </source>
</evidence>
<dbReference type="GO" id="GO:0004386">
    <property type="term" value="F:helicase activity"/>
    <property type="evidence" value="ECO:0007669"/>
    <property type="project" value="InterPro"/>
</dbReference>
<name>A0A0B2X774_METRA</name>
<comment type="subcellular location">
    <subcellularLocation>
        <location evidence="1">Cytoplasm</location>
    </subcellularLocation>
</comment>
<dbReference type="PROSITE" id="PS51981">
    <property type="entry name" value="ZF_RZ"/>
    <property type="match status" value="1"/>
</dbReference>
<dbReference type="GeneID" id="23633047"/>
<dbReference type="Pfam" id="PF13086">
    <property type="entry name" value="AAA_11"/>
    <property type="match status" value="1"/>
</dbReference>
<keyword evidence="5" id="KW-0863">Zinc-finger</keyword>
<dbReference type="GO" id="GO:0031380">
    <property type="term" value="C:nuclear RNA-directed RNA polymerase complex"/>
    <property type="evidence" value="ECO:0007669"/>
    <property type="project" value="TreeGrafter"/>
</dbReference>
<dbReference type="EMBL" id="ADNJ02000011">
    <property type="protein sequence ID" value="KHO10753.1"/>
    <property type="molecule type" value="Genomic_DNA"/>
</dbReference>
<dbReference type="InterPro" id="IPR027417">
    <property type="entry name" value="P-loop_NTPase"/>
</dbReference>
<dbReference type="GO" id="GO:0031048">
    <property type="term" value="P:regulatory ncRNA-mediated heterochromatin formation"/>
    <property type="evidence" value="ECO:0007669"/>
    <property type="project" value="TreeGrafter"/>
</dbReference>
<dbReference type="InterPro" id="IPR000967">
    <property type="entry name" value="Znf_NFX1"/>
</dbReference>
<evidence type="ECO:0000256" key="8">
    <source>
        <dbReference type="ARBA" id="ARBA00022859"/>
    </source>
</evidence>
<dbReference type="GO" id="GO:0002376">
    <property type="term" value="P:immune system process"/>
    <property type="evidence" value="ECO:0007669"/>
    <property type="project" value="UniProtKB-KW"/>
</dbReference>
<dbReference type="InterPro" id="IPR045055">
    <property type="entry name" value="DNA2/NAM7-like"/>
</dbReference>
<evidence type="ECO:0000256" key="10">
    <source>
        <dbReference type="SAM" id="MobiDB-lite"/>
    </source>
</evidence>
<dbReference type="HOGENOM" id="CLU_001490_0_0_1"/>
<dbReference type="FunFam" id="3.40.50.300:FF:001660">
    <property type="entry name" value="NF-X1 finger and helicase protein, putative"/>
    <property type="match status" value="1"/>
</dbReference>
<organism evidence="12 13">
    <name type="scientific">Metarhizium robertsii (strain ARSEF 23 / ATCC MYA-3075)</name>
    <name type="common">Metarhizium anisopliae (strain ARSEF 23)</name>
    <dbReference type="NCBI Taxonomy" id="655844"/>
    <lineage>
        <taxon>Eukaryota</taxon>
        <taxon>Fungi</taxon>
        <taxon>Dikarya</taxon>
        <taxon>Ascomycota</taxon>
        <taxon>Pezizomycotina</taxon>
        <taxon>Sordariomycetes</taxon>
        <taxon>Hypocreomycetidae</taxon>
        <taxon>Hypocreales</taxon>
        <taxon>Clavicipitaceae</taxon>
        <taxon>Metarhizium</taxon>
    </lineage>
</organism>
<keyword evidence="9" id="KW-0175">Coiled coil</keyword>
<feature type="compositionally biased region" description="Low complexity" evidence="10">
    <location>
        <begin position="404"/>
        <end position="421"/>
    </location>
</feature>
<dbReference type="PANTHER" id="PTHR10887">
    <property type="entry name" value="DNA2/NAM7 HELICASE FAMILY"/>
    <property type="match status" value="1"/>
</dbReference>
<evidence type="ECO:0000256" key="1">
    <source>
        <dbReference type="ARBA" id="ARBA00004496"/>
    </source>
</evidence>
<dbReference type="GO" id="GO:0008270">
    <property type="term" value="F:zinc ion binding"/>
    <property type="evidence" value="ECO:0007669"/>
    <property type="project" value="UniProtKB-KW"/>
</dbReference>
<proteinExistence type="predicted"/>
<keyword evidence="6" id="KW-0347">Helicase</keyword>
<keyword evidence="6" id="KW-0378">Hydrolase</keyword>
<reference evidence="12 13" key="2">
    <citation type="journal article" date="2014" name="Proc. Natl. Acad. Sci. U.S.A.">
        <title>Trajectory and genomic determinants of fungal-pathogen speciation and host adaptation.</title>
        <authorList>
            <person name="Hu X."/>
            <person name="Xiao G."/>
            <person name="Zheng P."/>
            <person name="Shang Y."/>
            <person name="Su Y."/>
            <person name="Zhang X."/>
            <person name="Liu X."/>
            <person name="Zhan S."/>
            <person name="St Leger R.J."/>
            <person name="Wang C."/>
        </authorList>
    </citation>
    <scope>GENOME REANNOTATION</scope>
    <source>
        <strain evidence="13">ARSEF 23 / ATCC MYA-3075</strain>
    </source>
</reference>
<dbReference type="RefSeq" id="XP_011410816.1">
    <property type="nucleotide sequence ID" value="XM_011412514.1"/>
</dbReference>
<evidence type="ECO:0000259" key="11">
    <source>
        <dbReference type="PROSITE" id="PS51981"/>
    </source>
</evidence>
<feature type="domain" description="RZ-type" evidence="11">
    <location>
        <begin position="1088"/>
        <end position="1163"/>
    </location>
</feature>
<reference evidence="12 13" key="1">
    <citation type="journal article" date="2011" name="PLoS Genet.">
        <title>Genome sequencing and comparative transcriptomics of the model entomopathogenic fungi Metarhizium anisopliae and M. acridum.</title>
        <authorList>
            <person name="Gao Q."/>
            <person name="Jin K."/>
            <person name="Ying S.H."/>
            <person name="Zhang Y."/>
            <person name="Xiao G."/>
            <person name="Shang Y."/>
            <person name="Duan Z."/>
            <person name="Hu X."/>
            <person name="Xie X.Q."/>
            <person name="Zhou G."/>
            <person name="Peng G."/>
            <person name="Luo Z."/>
            <person name="Huang W."/>
            <person name="Wang B."/>
            <person name="Fang W."/>
            <person name="Wang S."/>
            <person name="Zhong Y."/>
            <person name="Ma L.J."/>
            <person name="St Leger R.J."/>
            <person name="Zhao G.P."/>
            <person name="Pei Y."/>
            <person name="Feng M.G."/>
            <person name="Xia Y."/>
            <person name="Wang C."/>
        </authorList>
    </citation>
    <scope>NUCLEOTIDE SEQUENCE [LARGE SCALE GENOMIC DNA]</scope>
    <source>
        <strain evidence="13">ARSEF 23 / ATCC MYA-3075</strain>
    </source>
</reference>
<dbReference type="InterPro" id="IPR046439">
    <property type="entry name" value="ZF_RZ_dom"/>
</dbReference>
<dbReference type="CDD" id="cd06008">
    <property type="entry name" value="NF-X1-zinc-finger"/>
    <property type="match status" value="1"/>
</dbReference>